<keyword evidence="2" id="KW-0378">Hydrolase</keyword>
<feature type="non-terminal residue" evidence="5">
    <location>
        <position position="1"/>
    </location>
</feature>
<dbReference type="GO" id="GO:0004558">
    <property type="term" value="F:alpha-1,4-glucosidase activity"/>
    <property type="evidence" value="ECO:0007669"/>
    <property type="project" value="TreeGrafter"/>
</dbReference>
<gene>
    <name evidence="5" type="ORF">CGOC_LOCUS9348</name>
</gene>
<proteinExistence type="inferred from homology"/>
<feature type="domain" description="Glycoside hydrolase family 31 TIM barrel" evidence="3">
    <location>
        <begin position="59"/>
        <end position="130"/>
    </location>
</feature>
<organism evidence="5 6">
    <name type="scientific">Cylicostephanus goldi</name>
    <name type="common">Nematode worm</name>
    <dbReference type="NCBI Taxonomy" id="71465"/>
    <lineage>
        <taxon>Eukaryota</taxon>
        <taxon>Metazoa</taxon>
        <taxon>Ecdysozoa</taxon>
        <taxon>Nematoda</taxon>
        <taxon>Chromadorea</taxon>
        <taxon>Rhabditida</taxon>
        <taxon>Rhabditina</taxon>
        <taxon>Rhabditomorpha</taxon>
        <taxon>Strongyloidea</taxon>
        <taxon>Strongylidae</taxon>
        <taxon>Cylicostephanus</taxon>
    </lineage>
</organism>
<evidence type="ECO:0000259" key="4">
    <source>
        <dbReference type="Pfam" id="PF21365"/>
    </source>
</evidence>
<evidence type="ECO:0008006" key="7">
    <source>
        <dbReference type="Google" id="ProtNLM"/>
    </source>
</evidence>
<dbReference type="AlphaFoldDB" id="A0A3P7PWZ9"/>
<dbReference type="InterPro" id="IPR000322">
    <property type="entry name" value="Glyco_hydro_31_TIM"/>
</dbReference>
<dbReference type="PANTHER" id="PTHR22762">
    <property type="entry name" value="ALPHA-GLUCOSIDASE"/>
    <property type="match status" value="1"/>
</dbReference>
<feature type="domain" description="Glycosyl hydrolase family 31 C-terminal" evidence="4">
    <location>
        <begin position="138"/>
        <end position="211"/>
    </location>
</feature>
<dbReference type="Pfam" id="PF01055">
    <property type="entry name" value="Glyco_hydro_31_2nd"/>
    <property type="match status" value="2"/>
</dbReference>
<dbReference type="InterPro" id="IPR017853">
    <property type="entry name" value="GH"/>
</dbReference>
<evidence type="ECO:0000256" key="1">
    <source>
        <dbReference type="ARBA" id="ARBA00007806"/>
    </source>
</evidence>
<keyword evidence="2" id="KW-0326">Glycosidase</keyword>
<dbReference type="Gene3D" id="3.20.20.80">
    <property type="entry name" value="Glycosidases"/>
    <property type="match status" value="1"/>
</dbReference>
<dbReference type="Pfam" id="PF21365">
    <property type="entry name" value="Glyco_hydro_31_3rd"/>
    <property type="match status" value="1"/>
</dbReference>
<accession>A0A3P7PWZ9</accession>
<dbReference type="SUPFAM" id="SSF51011">
    <property type="entry name" value="Glycosyl hydrolase domain"/>
    <property type="match status" value="1"/>
</dbReference>
<dbReference type="InterPro" id="IPR048395">
    <property type="entry name" value="Glyco_hydro_31_C"/>
</dbReference>
<evidence type="ECO:0000313" key="6">
    <source>
        <dbReference type="Proteomes" id="UP000271889"/>
    </source>
</evidence>
<evidence type="ECO:0000313" key="5">
    <source>
        <dbReference type="EMBL" id="VDN22616.1"/>
    </source>
</evidence>
<sequence>STFPSGGRYAGHWLGDNTATWEDLQSAVIGAQEFNMFVPYWALQKETLTQKSIKKTTSRYIGSDICGFNGETTEELCLRWQQMGAFHTFMRNHNAIGLPPQDPFMWRTVTNATIKANLFRYEYLPYLYSLHFEASMYGKTVIRPVFYEYPTDARTHNLGDEFLWGSSMLIAPGAQSVQAYLPKDDWFSVFDYKYGQRVWDGEQIFPAPYDSLIPADLSFLAKSPTSPQSTLGEMRSSRSPDIADGFLYWDDGESIVESFATHPYYHWTFNYKQSEFGASLTIKMEHEANDLKVPTLDTVEIFNYKYPINMEKQTFTLNGNEVSK</sequence>
<comment type="similarity">
    <text evidence="1 2">Belongs to the glycosyl hydrolase 31 family.</text>
</comment>
<dbReference type="Gene3D" id="2.60.40.1180">
    <property type="entry name" value="Golgi alpha-mannosidase II"/>
    <property type="match status" value="2"/>
</dbReference>
<dbReference type="SUPFAM" id="SSF51445">
    <property type="entry name" value="(Trans)glycosidases"/>
    <property type="match status" value="1"/>
</dbReference>
<reference evidence="5 6" key="1">
    <citation type="submission" date="2018-11" db="EMBL/GenBank/DDBJ databases">
        <authorList>
            <consortium name="Pathogen Informatics"/>
        </authorList>
    </citation>
    <scope>NUCLEOTIDE SEQUENCE [LARGE SCALE GENOMIC DNA]</scope>
</reference>
<keyword evidence="6" id="KW-1185">Reference proteome</keyword>
<evidence type="ECO:0000256" key="2">
    <source>
        <dbReference type="RuleBase" id="RU361185"/>
    </source>
</evidence>
<dbReference type="GO" id="GO:0005975">
    <property type="term" value="P:carbohydrate metabolic process"/>
    <property type="evidence" value="ECO:0007669"/>
    <property type="project" value="InterPro"/>
</dbReference>
<dbReference type="InterPro" id="IPR013780">
    <property type="entry name" value="Glyco_hydro_b"/>
</dbReference>
<evidence type="ECO:0000259" key="3">
    <source>
        <dbReference type="Pfam" id="PF01055"/>
    </source>
</evidence>
<feature type="domain" description="Glycoside hydrolase family 31 TIM barrel" evidence="3">
    <location>
        <begin position="1"/>
        <end position="41"/>
    </location>
</feature>
<dbReference type="Proteomes" id="UP000271889">
    <property type="component" value="Unassembled WGS sequence"/>
</dbReference>
<protein>
    <recommendedName>
        <fullName evidence="7">Glycoside hydrolase family 31 N-terminal domain-containing protein</fullName>
    </recommendedName>
</protein>
<dbReference type="OrthoDB" id="10070917at2759"/>
<name>A0A3P7PWZ9_CYLGO</name>
<dbReference type="EMBL" id="UYRV01106640">
    <property type="protein sequence ID" value="VDN22616.1"/>
    <property type="molecule type" value="Genomic_DNA"/>
</dbReference>
<dbReference type="PANTHER" id="PTHR22762:SF133">
    <property type="entry name" value="P-TYPE DOMAIN-CONTAINING PROTEIN"/>
    <property type="match status" value="1"/>
</dbReference>